<comment type="similarity">
    <text evidence="1">Belongs to the protein kinase superfamily. CMGC Ser/Thr protein kinase family. CDC2/CDKX subfamily.</text>
</comment>
<keyword evidence="4" id="KW-0597">Phosphoprotein</keyword>
<feature type="compositionally biased region" description="Polar residues" evidence="11">
    <location>
        <begin position="489"/>
        <end position="500"/>
    </location>
</feature>
<feature type="region of interest" description="Disordered" evidence="11">
    <location>
        <begin position="478"/>
        <end position="500"/>
    </location>
</feature>
<evidence type="ECO:0000256" key="10">
    <source>
        <dbReference type="PROSITE-ProRule" id="PRU10141"/>
    </source>
</evidence>
<feature type="domain" description="Protein kinase" evidence="12">
    <location>
        <begin position="161"/>
        <end position="445"/>
    </location>
</feature>
<reference evidence="13 14" key="2">
    <citation type="submission" date="2024-10" db="EMBL/GenBank/DDBJ databases">
        <authorList>
            <person name="Ryan C."/>
        </authorList>
    </citation>
    <scope>NUCLEOTIDE SEQUENCE [LARGE SCALE GENOMIC DNA]</scope>
</reference>
<keyword evidence="14" id="KW-1185">Reference proteome</keyword>
<dbReference type="EC" id="2.7.11.23" evidence="2"/>
<evidence type="ECO:0000256" key="11">
    <source>
        <dbReference type="SAM" id="MobiDB-lite"/>
    </source>
</evidence>
<feature type="region of interest" description="Disordered" evidence="11">
    <location>
        <begin position="597"/>
        <end position="617"/>
    </location>
</feature>
<evidence type="ECO:0000313" key="13">
    <source>
        <dbReference type="EMBL" id="CAL4896557.1"/>
    </source>
</evidence>
<dbReference type="InterPro" id="IPR008271">
    <property type="entry name" value="Ser/Thr_kinase_AS"/>
</dbReference>
<evidence type="ECO:0000256" key="8">
    <source>
        <dbReference type="ARBA" id="ARBA00022840"/>
    </source>
</evidence>
<evidence type="ECO:0000256" key="6">
    <source>
        <dbReference type="ARBA" id="ARBA00022741"/>
    </source>
</evidence>
<evidence type="ECO:0000259" key="12">
    <source>
        <dbReference type="PROSITE" id="PS50011"/>
    </source>
</evidence>
<evidence type="ECO:0000256" key="4">
    <source>
        <dbReference type="ARBA" id="ARBA00022553"/>
    </source>
</evidence>
<dbReference type="InterPro" id="IPR000719">
    <property type="entry name" value="Prot_kinase_dom"/>
</dbReference>
<dbReference type="Gene3D" id="3.30.200.20">
    <property type="entry name" value="Phosphorylase Kinase, domain 1"/>
    <property type="match status" value="1"/>
</dbReference>
<dbReference type="EMBL" id="OZ075120">
    <property type="protein sequence ID" value="CAL4896557.1"/>
    <property type="molecule type" value="Genomic_DNA"/>
</dbReference>
<evidence type="ECO:0000313" key="14">
    <source>
        <dbReference type="Proteomes" id="UP001497457"/>
    </source>
</evidence>
<dbReference type="AlphaFoldDB" id="A0ABC8VTW4"/>
<evidence type="ECO:0000256" key="9">
    <source>
        <dbReference type="ARBA" id="ARBA00049280"/>
    </source>
</evidence>
<dbReference type="SUPFAM" id="SSF56112">
    <property type="entry name" value="Protein kinase-like (PK-like)"/>
    <property type="match status" value="1"/>
</dbReference>
<sequence>MFNKLSIGSELCFSPKVQAMVLSQVQRLARKTAKIGFSAINSFKKKALHLMGCLCSKGAKDDNATSGHRTPSRREDSTVATSAKTSAALNAKFKENTFNSSTLDSYGGGKVVALDARISSGNNADLKGLSGENVVIGWPAWLVNVAPKAVEGWLPRRADSFEKLAKIGQGTYSIVYKARDLESGKIVALKKVRFFNMDPESVRFMAREIHILRRLDHPNVIKLEGIVTSRVSQSLYLVFEYMEHDLAGLVATPGLKLTEPQIKCFVQQLLHGLNHCHKNGVMHRDIKGSNLLIDGNGTLKIGDFGLAISYDPNNPQPLTSRVVTLWYRPPELLLGATEYGVAVDMWSTGCIVAELFASKPIMPGRTEVEQIHRIFKLCGSPSEGYCKKSKVPETAMFKPQQQYRRCVAETFKDFPPSAVVLIDSLLSLEPEVRGTAASALQSDFFRTKPLACDPSSLPKLPPSKEYDVRLRQEEARRQRNAGLGGRGAESQSVRPGNENQVTSRAIDIAAQVKQPTHTTSKSTCEKFNAEDSVPGFRVEPRALPTSVQVPESTWTDHHAVPGRVCSSVRVARKKGSSHSNIPQYGATDLRNGVEITDHNLPSDRPVPSEKKDMQENHGRKYKRIHYSGPLMPPGGNMEDMLKEHERHIQEAVRKARLCKGSK</sequence>
<dbReference type="PANTHER" id="PTHR24056">
    <property type="entry name" value="CELL DIVISION PROTEIN KINASE"/>
    <property type="match status" value="1"/>
</dbReference>
<keyword evidence="8 10" id="KW-0067">ATP-binding</keyword>
<dbReference type="InterPro" id="IPR011009">
    <property type="entry name" value="Kinase-like_dom_sf"/>
</dbReference>
<dbReference type="PANTHER" id="PTHR24056:SF555">
    <property type="entry name" value="PROTEIN KINASE DOMAIN-CONTAINING PROTEIN"/>
    <property type="match status" value="1"/>
</dbReference>
<feature type="binding site" evidence="10">
    <location>
        <position position="190"/>
    </location>
    <ligand>
        <name>ATP</name>
        <dbReference type="ChEBI" id="CHEBI:30616"/>
    </ligand>
</feature>
<evidence type="ECO:0000256" key="1">
    <source>
        <dbReference type="ARBA" id="ARBA00006485"/>
    </source>
</evidence>
<proteinExistence type="inferred from homology"/>
<evidence type="ECO:0000256" key="3">
    <source>
        <dbReference type="ARBA" id="ARBA00022527"/>
    </source>
</evidence>
<dbReference type="GO" id="GO:0008353">
    <property type="term" value="F:RNA polymerase II CTD heptapeptide repeat kinase activity"/>
    <property type="evidence" value="ECO:0007669"/>
    <property type="project" value="UniProtKB-EC"/>
</dbReference>
<dbReference type="InterPro" id="IPR050108">
    <property type="entry name" value="CDK"/>
</dbReference>
<dbReference type="InterPro" id="IPR017441">
    <property type="entry name" value="Protein_kinase_ATP_BS"/>
</dbReference>
<comment type="catalytic activity">
    <reaction evidence="9">
        <text>[DNA-directed RNA polymerase] + ATP = phospho-[DNA-directed RNA polymerase] + ADP + H(+)</text>
        <dbReference type="Rhea" id="RHEA:10216"/>
        <dbReference type="Rhea" id="RHEA-COMP:11321"/>
        <dbReference type="Rhea" id="RHEA-COMP:11322"/>
        <dbReference type="ChEBI" id="CHEBI:15378"/>
        <dbReference type="ChEBI" id="CHEBI:30616"/>
        <dbReference type="ChEBI" id="CHEBI:43176"/>
        <dbReference type="ChEBI" id="CHEBI:68546"/>
        <dbReference type="ChEBI" id="CHEBI:456216"/>
        <dbReference type="EC" id="2.7.11.23"/>
    </reaction>
</comment>
<organism evidence="13 14">
    <name type="scientific">Urochloa decumbens</name>
    <dbReference type="NCBI Taxonomy" id="240449"/>
    <lineage>
        <taxon>Eukaryota</taxon>
        <taxon>Viridiplantae</taxon>
        <taxon>Streptophyta</taxon>
        <taxon>Embryophyta</taxon>
        <taxon>Tracheophyta</taxon>
        <taxon>Spermatophyta</taxon>
        <taxon>Magnoliopsida</taxon>
        <taxon>Liliopsida</taxon>
        <taxon>Poales</taxon>
        <taxon>Poaceae</taxon>
        <taxon>PACMAD clade</taxon>
        <taxon>Panicoideae</taxon>
        <taxon>Panicodae</taxon>
        <taxon>Paniceae</taxon>
        <taxon>Melinidinae</taxon>
        <taxon>Urochloa</taxon>
    </lineage>
</organism>
<dbReference type="GO" id="GO:0005524">
    <property type="term" value="F:ATP binding"/>
    <property type="evidence" value="ECO:0007669"/>
    <property type="project" value="UniProtKB-UniRule"/>
</dbReference>
<dbReference type="Pfam" id="PF00069">
    <property type="entry name" value="Pkinase"/>
    <property type="match status" value="1"/>
</dbReference>
<reference evidence="14" key="1">
    <citation type="submission" date="2024-06" db="EMBL/GenBank/DDBJ databases">
        <authorList>
            <person name="Ryan C."/>
        </authorList>
    </citation>
    <scope>NUCLEOTIDE SEQUENCE [LARGE SCALE GENOMIC DNA]</scope>
</reference>
<dbReference type="FunFam" id="3.30.200.20:FF:000021">
    <property type="entry name" value="probable serine/threonine-protein kinase At1g54610"/>
    <property type="match status" value="1"/>
</dbReference>
<evidence type="ECO:0000256" key="5">
    <source>
        <dbReference type="ARBA" id="ARBA00022679"/>
    </source>
</evidence>
<name>A0ABC8VTW4_9POAL</name>
<evidence type="ECO:0000256" key="7">
    <source>
        <dbReference type="ARBA" id="ARBA00022777"/>
    </source>
</evidence>
<evidence type="ECO:0000256" key="2">
    <source>
        <dbReference type="ARBA" id="ARBA00012409"/>
    </source>
</evidence>
<dbReference type="PROSITE" id="PS00108">
    <property type="entry name" value="PROTEIN_KINASE_ST"/>
    <property type="match status" value="1"/>
</dbReference>
<dbReference type="PROSITE" id="PS50011">
    <property type="entry name" value="PROTEIN_KINASE_DOM"/>
    <property type="match status" value="1"/>
</dbReference>
<keyword evidence="3" id="KW-0723">Serine/threonine-protein kinase</keyword>
<dbReference type="CDD" id="cd07840">
    <property type="entry name" value="STKc_CDK9_like"/>
    <property type="match status" value="1"/>
</dbReference>
<accession>A0ABC8VTW4</accession>
<keyword evidence="6 10" id="KW-0547">Nucleotide-binding</keyword>
<dbReference type="Proteomes" id="UP001497457">
    <property type="component" value="Chromosome 10rd"/>
</dbReference>
<dbReference type="SMART" id="SM00220">
    <property type="entry name" value="S_TKc"/>
    <property type="match status" value="1"/>
</dbReference>
<dbReference type="FunFam" id="1.10.510.10:FF:000043">
    <property type="entry name" value="probable serine/threonine-protein kinase At1g54610"/>
    <property type="match status" value="1"/>
</dbReference>
<dbReference type="PROSITE" id="PS00107">
    <property type="entry name" value="PROTEIN_KINASE_ATP"/>
    <property type="match status" value="1"/>
</dbReference>
<feature type="region of interest" description="Disordered" evidence="11">
    <location>
        <begin position="60"/>
        <end position="81"/>
    </location>
</feature>
<keyword evidence="7" id="KW-0418">Kinase</keyword>
<gene>
    <name evidence="13" type="ORF">URODEC1_LOCUS6704</name>
</gene>
<keyword evidence="5" id="KW-0808">Transferase</keyword>
<dbReference type="Gene3D" id="1.10.510.10">
    <property type="entry name" value="Transferase(Phosphotransferase) domain 1"/>
    <property type="match status" value="1"/>
</dbReference>
<protein>
    <recommendedName>
        <fullName evidence="2">[RNA-polymerase]-subunit kinase</fullName>
        <ecNumber evidence="2">2.7.11.23</ecNumber>
    </recommendedName>
</protein>